<keyword evidence="2" id="KW-1185">Reference proteome</keyword>
<proteinExistence type="predicted"/>
<sequence length="115" mass="13329">MTISPQPCRSLHSHILRRYPWLQDLMRVKMCPSTVGQHTTKGKLKQTTGCQLQIRRHLSVSEHHSLRFKQGYHSSLPMIILTQSTHELEVSVCHQQLCRLQPHLFPQLTTQGSPR</sequence>
<evidence type="ECO:0000313" key="1">
    <source>
        <dbReference type="EMBL" id="KAK2964588.1"/>
    </source>
</evidence>
<accession>A0ABQ9YLF3</accession>
<name>A0ABQ9YLF3_9EUKA</name>
<protein>
    <submittedName>
        <fullName evidence="1">Uncharacterized protein</fullName>
    </submittedName>
</protein>
<reference evidence="1 2" key="1">
    <citation type="journal article" date="2022" name="bioRxiv">
        <title>Genomics of Preaxostyla Flagellates Illuminates Evolutionary Transitions and the Path Towards Mitochondrial Loss.</title>
        <authorList>
            <person name="Novak L.V.F."/>
            <person name="Treitli S.C."/>
            <person name="Pyrih J."/>
            <person name="Halakuc P."/>
            <person name="Pipaliya S.V."/>
            <person name="Vacek V."/>
            <person name="Brzon O."/>
            <person name="Soukal P."/>
            <person name="Eme L."/>
            <person name="Dacks J.B."/>
            <person name="Karnkowska A."/>
            <person name="Elias M."/>
            <person name="Hampl V."/>
        </authorList>
    </citation>
    <scope>NUCLEOTIDE SEQUENCE [LARGE SCALE GENOMIC DNA]</scope>
    <source>
        <strain evidence="1">NAU3</strain>
        <tissue evidence="1">Gut</tissue>
    </source>
</reference>
<organism evidence="1 2">
    <name type="scientific">Blattamonas nauphoetae</name>
    <dbReference type="NCBI Taxonomy" id="2049346"/>
    <lineage>
        <taxon>Eukaryota</taxon>
        <taxon>Metamonada</taxon>
        <taxon>Preaxostyla</taxon>
        <taxon>Oxymonadida</taxon>
        <taxon>Blattamonas</taxon>
    </lineage>
</organism>
<dbReference type="Proteomes" id="UP001281761">
    <property type="component" value="Unassembled WGS sequence"/>
</dbReference>
<comment type="caution">
    <text evidence="1">The sequence shown here is derived from an EMBL/GenBank/DDBJ whole genome shotgun (WGS) entry which is preliminary data.</text>
</comment>
<evidence type="ECO:0000313" key="2">
    <source>
        <dbReference type="Proteomes" id="UP001281761"/>
    </source>
</evidence>
<gene>
    <name evidence="1" type="ORF">BLNAU_505</name>
</gene>
<dbReference type="EMBL" id="JARBJD010000002">
    <property type="protein sequence ID" value="KAK2964588.1"/>
    <property type="molecule type" value="Genomic_DNA"/>
</dbReference>